<dbReference type="InterPro" id="IPR036388">
    <property type="entry name" value="WH-like_DNA-bd_sf"/>
</dbReference>
<dbReference type="EMBL" id="BMES01000002">
    <property type="protein sequence ID" value="GGH21063.1"/>
    <property type="molecule type" value="Genomic_DNA"/>
</dbReference>
<dbReference type="InterPro" id="IPR028978">
    <property type="entry name" value="Chorismate_lyase_/UTRA_dom_sf"/>
</dbReference>
<evidence type="ECO:0000256" key="3">
    <source>
        <dbReference type="ARBA" id="ARBA00023163"/>
    </source>
</evidence>
<proteinExistence type="predicted"/>
<keyword evidence="3" id="KW-0804">Transcription</keyword>
<dbReference type="GO" id="GO:0045892">
    <property type="term" value="P:negative regulation of DNA-templated transcription"/>
    <property type="evidence" value="ECO:0007669"/>
    <property type="project" value="TreeGrafter"/>
</dbReference>
<dbReference type="AlphaFoldDB" id="A0A917I7G6"/>
<dbReference type="GO" id="GO:0003700">
    <property type="term" value="F:DNA-binding transcription factor activity"/>
    <property type="evidence" value="ECO:0007669"/>
    <property type="project" value="InterPro"/>
</dbReference>
<comment type="caution">
    <text evidence="6">The sequence shown here is derived from an EMBL/GenBank/DDBJ whole genome shotgun (WGS) entry which is preliminary data.</text>
</comment>
<gene>
    <name evidence="6" type="ORF">GCM10007036_25060</name>
</gene>
<dbReference type="SMART" id="SM00345">
    <property type="entry name" value="HTH_GNTR"/>
    <property type="match status" value="1"/>
</dbReference>
<dbReference type="PANTHER" id="PTHR44846:SF1">
    <property type="entry name" value="MANNOSYL-D-GLYCERATE TRANSPORT_METABOLISM SYSTEM REPRESSOR MNGR-RELATED"/>
    <property type="match status" value="1"/>
</dbReference>
<keyword evidence="7" id="KW-1185">Reference proteome</keyword>
<name>A0A917I7G6_9HYPH</name>
<keyword evidence="1" id="KW-0805">Transcription regulation</keyword>
<dbReference type="Proteomes" id="UP000603912">
    <property type="component" value="Unassembled WGS sequence"/>
</dbReference>
<dbReference type="PANTHER" id="PTHR44846">
    <property type="entry name" value="MANNOSYL-D-GLYCERATE TRANSPORT/METABOLISM SYSTEM REPRESSOR MNGR-RELATED"/>
    <property type="match status" value="1"/>
</dbReference>
<dbReference type="Gene3D" id="1.10.10.10">
    <property type="entry name" value="Winged helix-like DNA-binding domain superfamily/Winged helix DNA-binding domain"/>
    <property type="match status" value="1"/>
</dbReference>
<feature type="domain" description="HTH gntR-type" evidence="5">
    <location>
        <begin position="6"/>
        <end position="74"/>
    </location>
</feature>
<feature type="region of interest" description="Disordered" evidence="4">
    <location>
        <begin position="242"/>
        <end position="272"/>
    </location>
</feature>
<dbReference type="Gene3D" id="3.40.1410.10">
    <property type="entry name" value="Chorismate lyase-like"/>
    <property type="match status" value="1"/>
</dbReference>
<dbReference type="Pfam" id="PF00392">
    <property type="entry name" value="GntR"/>
    <property type="match status" value="1"/>
</dbReference>
<dbReference type="SMART" id="SM00866">
    <property type="entry name" value="UTRA"/>
    <property type="match status" value="1"/>
</dbReference>
<dbReference type="PROSITE" id="PS50949">
    <property type="entry name" value="HTH_GNTR"/>
    <property type="match status" value="1"/>
</dbReference>
<dbReference type="InterPro" id="IPR050679">
    <property type="entry name" value="Bact_HTH_transcr_reg"/>
</dbReference>
<dbReference type="InterPro" id="IPR000524">
    <property type="entry name" value="Tscrpt_reg_HTH_GntR"/>
</dbReference>
<dbReference type="SUPFAM" id="SSF46785">
    <property type="entry name" value="Winged helix' DNA-binding domain"/>
    <property type="match status" value="1"/>
</dbReference>
<evidence type="ECO:0000256" key="4">
    <source>
        <dbReference type="SAM" id="MobiDB-lite"/>
    </source>
</evidence>
<dbReference type="Pfam" id="PF07702">
    <property type="entry name" value="UTRA"/>
    <property type="match status" value="1"/>
</dbReference>
<evidence type="ECO:0000259" key="5">
    <source>
        <dbReference type="PROSITE" id="PS50949"/>
    </source>
</evidence>
<keyword evidence="2" id="KW-0238">DNA-binding</keyword>
<dbReference type="PRINTS" id="PR00035">
    <property type="entry name" value="HTHGNTR"/>
</dbReference>
<reference evidence="6" key="2">
    <citation type="submission" date="2020-09" db="EMBL/GenBank/DDBJ databases">
        <authorList>
            <person name="Sun Q."/>
            <person name="Zhou Y."/>
        </authorList>
    </citation>
    <scope>NUCLEOTIDE SEQUENCE</scope>
    <source>
        <strain evidence="6">CGMCC 1.12214</strain>
    </source>
</reference>
<dbReference type="SUPFAM" id="SSF64288">
    <property type="entry name" value="Chorismate lyase-like"/>
    <property type="match status" value="1"/>
</dbReference>
<evidence type="ECO:0000313" key="6">
    <source>
        <dbReference type="EMBL" id="GGH21063.1"/>
    </source>
</evidence>
<sequence length="272" mass="29309">MAGVDVPKARQVYLVLRERIASGGLHSGDVLPGEQALAAEHNVSRITVRKALAELEREGMVDRRRGAGTFVRLAAAPKPVVADIADVLSNLVAMGRGTDVRLLAFGYGEPASAVAEALRLAPGERAQRSVRVRMVDGEPFSHLTTHVPERIGVTYSEAELASRPLLALLERSGVEVDRATQEIGAVLATPDVAAALNIDIGSALIALTRVVYDAEGRGVEHLAALYRPDRYAFRMDLERTGADDGRRWSPATGEHQSTKRSRSARKHEGKAQ</sequence>
<evidence type="ECO:0000256" key="1">
    <source>
        <dbReference type="ARBA" id="ARBA00023015"/>
    </source>
</evidence>
<dbReference type="InterPro" id="IPR011663">
    <property type="entry name" value="UTRA"/>
</dbReference>
<reference evidence="6" key="1">
    <citation type="journal article" date="2014" name="Int. J. Syst. Evol. Microbiol.">
        <title>Complete genome sequence of Corynebacterium casei LMG S-19264T (=DSM 44701T), isolated from a smear-ripened cheese.</title>
        <authorList>
            <consortium name="US DOE Joint Genome Institute (JGI-PGF)"/>
            <person name="Walter F."/>
            <person name="Albersmeier A."/>
            <person name="Kalinowski J."/>
            <person name="Ruckert C."/>
        </authorList>
    </citation>
    <scope>NUCLEOTIDE SEQUENCE</scope>
    <source>
        <strain evidence="6">CGMCC 1.12214</strain>
    </source>
</reference>
<feature type="compositionally biased region" description="Basic residues" evidence="4">
    <location>
        <begin position="258"/>
        <end position="272"/>
    </location>
</feature>
<protein>
    <submittedName>
        <fullName evidence="6">GntR family transcriptional regulator</fullName>
    </submittedName>
</protein>
<dbReference type="InterPro" id="IPR036390">
    <property type="entry name" value="WH_DNA-bd_sf"/>
</dbReference>
<organism evidence="6 7">
    <name type="scientific">Alsobacter metallidurans</name>
    <dbReference type="NCBI Taxonomy" id="340221"/>
    <lineage>
        <taxon>Bacteria</taxon>
        <taxon>Pseudomonadati</taxon>
        <taxon>Pseudomonadota</taxon>
        <taxon>Alphaproteobacteria</taxon>
        <taxon>Hyphomicrobiales</taxon>
        <taxon>Alsobacteraceae</taxon>
        <taxon>Alsobacter</taxon>
    </lineage>
</organism>
<dbReference type="CDD" id="cd07377">
    <property type="entry name" value="WHTH_GntR"/>
    <property type="match status" value="1"/>
</dbReference>
<accession>A0A917I7G6</accession>
<evidence type="ECO:0000313" key="7">
    <source>
        <dbReference type="Proteomes" id="UP000603912"/>
    </source>
</evidence>
<dbReference type="GO" id="GO:0003677">
    <property type="term" value="F:DNA binding"/>
    <property type="evidence" value="ECO:0007669"/>
    <property type="project" value="UniProtKB-KW"/>
</dbReference>
<evidence type="ECO:0000256" key="2">
    <source>
        <dbReference type="ARBA" id="ARBA00023125"/>
    </source>
</evidence>